<protein>
    <recommendedName>
        <fullName evidence="3">DUF3558 domain-containing protein</fullName>
    </recommendedName>
</protein>
<organism evidence="1 2">
    <name type="scientific">Nocardia goodfellowii</name>
    <dbReference type="NCBI Taxonomy" id="882446"/>
    <lineage>
        <taxon>Bacteria</taxon>
        <taxon>Bacillati</taxon>
        <taxon>Actinomycetota</taxon>
        <taxon>Actinomycetes</taxon>
        <taxon>Mycobacteriales</taxon>
        <taxon>Nocardiaceae</taxon>
        <taxon>Nocardia</taxon>
    </lineage>
</organism>
<name>A0ABS4QKW6_9NOCA</name>
<comment type="caution">
    <text evidence="1">The sequence shown here is derived from an EMBL/GenBank/DDBJ whole genome shotgun (WGS) entry which is preliminary data.</text>
</comment>
<reference evidence="1 2" key="1">
    <citation type="submission" date="2021-03" db="EMBL/GenBank/DDBJ databases">
        <title>Sequencing the genomes of 1000 actinobacteria strains.</title>
        <authorList>
            <person name="Klenk H.-P."/>
        </authorList>
    </citation>
    <scope>NUCLEOTIDE SEQUENCE [LARGE SCALE GENOMIC DNA]</scope>
    <source>
        <strain evidence="1 2">DSM 45516</strain>
    </source>
</reference>
<dbReference type="InterPro" id="IPR024520">
    <property type="entry name" value="DUF3558"/>
</dbReference>
<proteinExistence type="predicted"/>
<sequence>MGIYDGLGAEALVGRRTTATVAALAGVVLVASGCGSKTEGKGGPTATNTSAATATLWDPCTQVSDQALKQVGVKPETKESGVAGVEEPGWKVCSWNNADFDLVVWSTTFGIDDFKKKDGNTDFKDIAVAGRSGVTYHRARDTANEDCDLVFPAAQGAFSISIYNRASSTNVEPPCQRANKAAEVVVPLFPR</sequence>
<dbReference type="Pfam" id="PF12079">
    <property type="entry name" value="DUF3558"/>
    <property type="match status" value="1"/>
</dbReference>
<dbReference type="Proteomes" id="UP001519325">
    <property type="component" value="Unassembled WGS sequence"/>
</dbReference>
<evidence type="ECO:0000313" key="2">
    <source>
        <dbReference type="Proteomes" id="UP001519325"/>
    </source>
</evidence>
<keyword evidence="2" id="KW-1185">Reference proteome</keyword>
<evidence type="ECO:0000313" key="1">
    <source>
        <dbReference type="EMBL" id="MBP2192348.1"/>
    </source>
</evidence>
<dbReference type="RefSeq" id="WP_209895109.1">
    <property type="nucleotide sequence ID" value="NZ_JAGGMR010000001.1"/>
</dbReference>
<accession>A0ABS4QKW6</accession>
<gene>
    <name evidence="1" type="ORF">BJ987_005249</name>
</gene>
<evidence type="ECO:0008006" key="3">
    <source>
        <dbReference type="Google" id="ProtNLM"/>
    </source>
</evidence>
<dbReference type="EMBL" id="JAGGMR010000001">
    <property type="protein sequence ID" value="MBP2192348.1"/>
    <property type="molecule type" value="Genomic_DNA"/>
</dbReference>